<keyword evidence="7" id="KW-1185">Reference proteome</keyword>
<dbReference type="CDD" id="cd12107">
    <property type="entry name" value="Hemerythrin"/>
    <property type="match status" value="1"/>
</dbReference>
<dbReference type="SUPFAM" id="SSF47188">
    <property type="entry name" value="Hemerythrin-like"/>
    <property type="match status" value="1"/>
</dbReference>
<sequence length="138" mass="16220">MTFMPWTKELETGIPQIDEQHKWLVDLTNKLYESMSNDGQIDSAEIGNILEQLVDYTINHFIAEETLFANLDYPETTSHVKQHNMFTHKVYSLLERHEAGDDSVASIETLELLKNWLTNHIMKTDKDYIEFFREKNVV</sequence>
<accession>A0A974NGR2</accession>
<dbReference type="NCBIfam" id="NF033749">
    <property type="entry name" value="bact_hemeryth"/>
    <property type="match status" value="1"/>
</dbReference>
<proteinExistence type="inferred from homology"/>
<dbReference type="PROSITE" id="PS00550">
    <property type="entry name" value="HEMERYTHRINS"/>
    <property type="match status" value="1"/>
</dbReference>
<keyword evidence="2" id="KW-0813">Transport</keyword>
<evidence type="ECO:0000256" key="1">
    <source>
        <dbReference type="ARBA" id="ARBA00010587"/>
    </source>
</evidence>
<dbReference type="AlphaFoldDB" id="A0A974NGR2"/>
<evidence type="ECO:0000256" key="3">
    <source>
        <dbReference type="ARBA" id="ARBA00022723"/>
    </source>
</evidence>
<evidence type="ECO:0000259" key="5">
    <source>
        <dbReference type="Pfam" id="PF01814"/>
    </source>
</evidence>
<protein>
    <submittedName>
        <fullName evidence="6">Bacteriohemerythrin</fullName>
    </submittedName>
</protein>
<dbReference type="PANTHER" id="PTHR37164">
    <property type="entry name" value="BACTERIOHEMERYTHRIN"/>
    <property type="match status" value="1"/>
</dbReference>
<evidence type="ECO:0000256" key="4">
    <source>
        <dbReference type="ARBA" id="ARBA00023004"/>
    </source>
</evidence>
<dbReference type="Proteomes" id="UP000595278">
    <property type="component" value="Chromosome"/>
</dbReference>
<organism evidence="6 7">
    <name type="scientific">Entomomonas asaccharolytica</name>
    <dbReference type="NCBI Taxonomy" id="2785331"/>
    <lineage>
        <taxon>Bacteria</taxon>
        <taxon>Pseudomonadati</taxon>
        <taxon>Pseudomonadota</taxon>
        <taxon>Gammaproteobacteria</taxon>
        <taxon>Pseudomonadales</taxon>
        <taxon>Pseudomonadaceae</taxon>
        <taxon>Entomomonas</taxon>
    </lineage>
</organism>
<dbReference type="InterPro" id="IPR012312">
    <property type="entry name" value="Hemerythrin-like"/>
</dbReference>
<dbReference type="GO" id="GO:0005344">
    <property type="term" value="F:oxygen carrier activity"/>
    <property type="evidence" value="ECO:0007669"/>
    <property type="project" value="UniProtKB-KW"/>
</dbReference>
<dbReference type="PANTHER" id="PTHR37164:SF1">
    <property type="entry name" value="BACTERIOHEMERYTHRIN"/>
    <property type="match status" value="1"/>
</dbReference>
<dbReference type="InterPro" id="IPR035938">
    <property type="entry name" value="Hemerythrin-like_sf"/>
</dbReference>
<dbReference type="GO" id="GO:0046872">
    <property type="term" value="F:metal ion binding"/>
    <property type="evidence" value="ECO:0007669"/>
    <property type="project" value="UniProtKB-KW"/>
</dbReference>
<dbReference type="InterPro" id="IPR050669">
    <property type="entry name" value="Hemerythrin"/>
</dbReference>
<evidence type="ECO:0000256" key="2">
    <source>
        <dbReference type="ARBA" id="ARBA00022621"/>
    </source>
</evidence>
<evidence type="ECO:0000313" key="6">
    <source>
        <dbReference type="EMBL" id="QQP86258.1"/>
    </source>
</evidence>
<dbReference type="Gene3D" id="1.20.120.50">
    <property type="entry name" value="Hemerythrin-like"/>
    <property type="match status" value="1"/>
</dbReference>
<gene>
    <name evidence="6" type="ORF">JHT90_03175</name>
</gene>
<reference evidence="6 7" key="1">
    <citation type="submission" date="2021-01" db="EMBL/GenBank/DDBJ databases">
        <title>Entomomonas sp. F2A isolated from a house cricket (Acheta domesticus).</title>
        <authorList>
            <person name="Spergser J."/>
            <person name="Busse H.-J."/>
        </authorList>
    </citation>
    <scope>NUCLEOTIDE SEQUENCE [LARGE SCALE GENOMIC DNA]</scope>
    <source>
        <strain evidence="6 7">F2A</strain>
    </source>
</reference>
<dbReference type="InterPro" id="IPR012827">
    <property type="entry name" value="Hemerythrin_metal-bd"/>
</dbReference>
<dbReference type="NCBIfam" id="TIGR02481">
    <property type="entry name" value="hemeryth_dom"/>
    <property type="match status" value="1"/>
</dbReference>
<dbReference type="EMBL" id="CP067393">
    <property type="protein sequence ID" value="QQP86258.1"/>
    <property type="molecule type" value="Genomic_DNA"/>
</dbReference>
<dbReference type="NCBIfam" id="NF002007">
    <property type="entry name" value="PRK00808.1"/>
    <property type="match status" value="1"/>
</dbReference>
<keyword evidence="4" id="KW-0408">Iron</keyword>
<name>A0A974NGR2_9GAMM</name>
<keyword evidence="3" id="KW-0479">Metal-binding</keyword>
<feature type="domain" description="Hemerythrin-like" evidence="5">
    <location>
        <begin position="12"/>
        <end position="130"/>
    </location>
</feature>
<dbReference type="KEGG" id="eaz:JHT90_03175"/>
<keyword evidence="2" id="KW-0561">Oxygen transport</keyword>
<comment type="similarity">
    <text evidence="1">Belongs to the hemerythrin family.</text>
</comment>
<dbReference type="InterPro" id="IPR016131">
    <property type="entry name" value="Haemerythrin_Fe_BS"/>
</dbReference>
<dbReference type="Pfam" id="PF01814">
    <property type="entry name" value="Hemerythrin"/>
    <property type="match status" value="1"/>
</dbReference>
<evidence type="ECO:0000313" key="7">
    <source>
        <dbReference type="Proteomes" id="UP000595278"/>
    </source>
</evidence>